<name>A0A0A9F4V2_ARUDO</name>
<organism evidence="1">
    <name type="scientific">Arundo donax</name>
    <name type="common">Giant reed</name>
    <name type="synonym">Donax arundinaceus</name>
    <dbReference type="NCBI Taxonomy" id="35708"/>
    <lineage>
        <taxon>Eukaryota</taxon>
        <taxon>Viridiplantae</taxon>
        <taxon>Streptophyta</taxon>
        <taxon>Embryophyta</taxon>
        <taxon>Tracheophyta</taxon>
        <taxon>Spermatophyta</taxon>
        <taxon>Magnoliopsida</taxon>
        <taxon>Liliopsida</taxon>
        <taxon>Poales</taxon>
        <taxon>Poaceae</taxon>
        <taxon>PACMAD clade</taxon>
        <taxon>Arundinoideae</taxon>
        <taxon>Arundineae</taxon>
        <taxon>Arundo</taxon>
    </lineage>
</organism>
<evidence type="ECO:0000313" key="1">
    <source>
        <dbReference type="EMBL" id="JAE05141.1"/>
    </source>
</evidence>
<proteinExistence type="predicted"/>
<reference evidence="1" key="1">
    <citation type="submission" date="2014-09" db="EMBL/GenBank/DDBJ databases">
        <authorList>
            <person name="Magalhaes I.L.F."/>
            <person name="Oliveira U."/>
            <person name="Santos F.R."/>
            <person name="Vidigal T.H.D.A."/>
            <person name="Brescovit A.D."/>
            <person name="Santos A.J."/>
        </authorList>
    </citation>
    <scope>NUCLEOTIDE SEQUENCE</scope>
    <source>
        <tissue evidence="1">Shoot tissue taken approximately 20 cm above the soil surface</tissue>
    </source>
</reference>
<accession>A0A0A9F4V2</accession>
<dbReference type="AlphaFoldDB" id="A0A0A9F4V2"/>
<sequence length="50" mass="5735">MRYMTEGTRYSRTLLHSFVILGGDEDSHSFQRKKLETDNLNSSARKGMVA</sequence>
<reference evidence="1" key="2">
    <citation type="journal article" date="2015" name="Data Brief">
        <title>Shoot transcriptome of the giant reed, Arundo donax.</title>
        <authorList>
            <person name="Barrero R.A."/>
            <person name="Guerrero F.D."/>
            <person name="Moolhuijzen P."/>
            <person name="Goolsby J.A."/>
            <person name="Tidwell J."/>
            <person name="Bellgard S.E."/>
            <person name="Bellgard M.I."/>
        </authorList>
    </citation>
    <scope>NUCLEOTIDE SEQUENCE</scope>
    <source>
        <tissue evidence="1">Shoot tissue taken approximately 20 cm above the soil surface</tissue>
    </source>
</reference>
<dbReference type="EMBL" id="GBRH01192755">
    <property type="protein sequence ID" value="JAE05141.1"/>
    <property type="molecule type" value="Transcribed_RNA"/>
</dbReference>
<protein>
    <submittedName>
        <fullName evidence="1">Uncharacterized protein</fullName>
    </submittedName>
</protein>